<comment type="caution">
    <text evidence="1">The sequence shown here is derived from an EMBL/GenBank/DDBJ whole genome shotgun (WGS) entry which is preliminary data.</text>
</comment>
<reference evidence="2" key="1">
    <citation type="journal article" date="2023" name="Front. Plant Sci.">
        <title>Chromosomal-level genome assembly of Melastoma candidum provides insights into trichome evolution.</title>
        <authorList>
            <person name="Zhong Y."/>
            <person name="Wu W."/>
            <person name="Sun C."/>
            <person name="Zou P."/>
            <person name="Liu Y."/>
            <person name="Dai S."/>
            <person name="Zhou R."/>
        </authorList>
    </citation>
    <scope>NUCLEOTIDE SEQUENCE [LARGE SCALE GENOMIC DNA]</scope>
</reference>
<proteinExistence type="predicted"/>
<name>A0ACB9SEV7_9MYRT</name>
<gene>
    <name evidence="1" type="ORF">MLD38_000703</name>
</gene>
<evidence type="ECO:0000313" key="2">
    <source>
        <dbReference type="Proteomes" id="UP001057402"/>
    </source>
</evidence>
<sequence>MKGIVPSAASHRDAYRKFLRPGALAALRDSRICSRSHFSRLPPSSPRLHLSLTPPRGSDLSDSASTGDTNSRIVDRIPVFDSYGPPRCARRKRLFAARSVLLLSVDGRATTRDSNGTCPRL</sequence>
<protein>
    <submittedName>
        <fullName evidence="1">Uncharacterized protein</fullName>
    </submittedName>
</protein>
<keyword evidence="2" id="KW-1185">Reference proteome</keyword>
<dbReference type="Proteomes" id="UP001057402">
    <property type="component" value="Chromosome 1"/>
</dbReference>
<evidence type="ECO:0000313" key="1">
    <source>
        <dbReference type="EMBL" id="KAI4388369.1"/>
    </source>
</evidence>
<organism evidence="1 2">
    <name type="scientific">Melastoma candidum</name>
    <dbReference type="NCBI Taxonomy" id="119954"/>
    <lineage>
        <taxon>Eukaryota</taxon>
        <taxon>Viridiplantae</taxon>
        <taxon>Streptophyta</taxon>
        <taxon>Embryophyta</taxon>
        <taxon>Tracheophyta</taxon>
        <taxon>Spermatophyta</taxon>
        <taxon>Magnoliopsida</taxon>
        <taxon>eudicotyledons</taxon>
        <taxon>Gunneridae</taxon>
        <taxon>Pentapetalae</taxon>
        <taxon>rosids</taxon>
        <taxon>malvids</taxon>
        <taxon>Myrtales</taxon>
        <taxon>Melastomataceae</taxon>
        <taxon>Melastomatoideae</taxon>
        <taxon>Melastomateae</taxon>
        <taxon>Melastoma</taxon>
    </lineage>
</organism>
<accession>A0ACB9SEV7</accession>
<dbReference type="EMBL" id="CM042880">
    <property type="protein sequence ID" value="KAI4388369.1"/>
    <property type="molecule type" value="Genomic_DNA"/>
</dbReference>